<dbReference type="PANTHER" id="PTHR13090">
    <property type="entry name" value="ARGININE-HYDROXYLASE NDUFAF5, MITOCHONDRIAL"/>
    <property type="match status" value="1"/>
</dbReference>
<keyword evidence="1 5" id="KW-0489">Methyltransferase</keyword>
<dbReference type="EMBL" id="NRRE01000020">
    <property type="protein sequence ID" value="MBK1697122.1"/>
    <property type="molecule type" value="Genomic_DNA"/>
</dbReference>
<keyword evidence="2" id="KW-0808">Transferase</keyword>
<gene>
    <name evidence="5" type="ORF">CKO21_07660</name>
</gene>
<name>A0A934UZF0_9PROT</name>
<reference evidence="5" key="1">
    <citation type="submission" date="2017-08" db="EMBL/GenBank/DDBJ databases">
        <authorList>
            <person name="Imhoff J.F."/>
            <person name="Rahn T."/>
            <person name="Kuenzel S."/>
            <person name="Neulinger S.C."/>
        </authorList>
    </citation>
    <scope>NUCLEOTIDE SEQUENCE</scope>
    <source>
        <strain evidence="5">DSM 9154</strain>
    </source>
</reference>
<dbReference type="InterPro" id="IPR050602">
    <property type="entry name" value="Malonyl-ACP_OMT"/>
</dbReference>
<reference evidence="5" key="2">
    <citation type="journal article" date="2020" name="Microorganisms">
        <title>Osmotic Adaptation and Compatible Solute Biosynthesis of Phototrophic Bacteria as Revealed from Genome Analyses.</title>
        <authorList>
            <person name="Imhoff J.F."/>
            <person name="Rahn T."/>
            <person name="Kunzel S."/>
            <person name="Keller A."/>
            <person name="Neulinger S.C."/>
        </authorList>
    </citation>
    <scope>NUCLEOTIDE SEQUENCE</scope>
    <source>
        <strain evidence="5">DSM 9154</strain>
    </source>
</reference>
<evidence type="ECO:0000313" key="6">
    <source>
        <dbReference type="Proteomes" id="UP000778970"/>
    </source>
</evidence>
<feature type="region of interest" description="Disordered" evidence="3">
    <location>
        <begin position="286"/>
        <end position="316"/>
    </location>
</feature>
<sequence length="316" mass="34793">MTDQSLSVFDRTNVRRHRDRAARSFAHYDFITREVADRLADRLDDVRRAFPCALDLGARDGTLARTLQGRGGIETLVESELSGAMAMAAAERDAAEGPVPGLQRPRVVADEEVLPFAEKSFDLVLSNLTLHWTNDLPGALLQINHALKPDGLFLAAMFGGATLYELRQCLMQAEEEVEGGAGPRVSPFAQNQDGAELLQRAGFALPVTDVDTLTVTYPDALKLMDDLRGMGESNAVRERRKSWTRRETLVHAAQLYEEQFGNGDGTIPATFEVVYLTAWRPEASQPLPLRPGQAHNSLAQALDTEEVETGIKARPR</sequence>
<dbReference type="SUPFAM" id="SSF53335">
    <property type="entry name" value="S-adenosyl-L-methionine-dependent methyltransferases"/>
    <property type="match status" value="1"/>
</dbReference>
<dbReference type="RefSeq" id="WP_037255605.1">
    <property type="nucleotide sequence ID" value="NZ_NRRE01000020.1"/>
</dbReference>
<dbReference type="InterPro" id="IPR013216">
    <property type="entry name" value="Methyltransf_11"/>
</dbReference>
<dbReference type="Pfam" id="PF08241">
    <property type="entry name" value="Methyltransf_11"/>
    <property type="match status" value="1"/>
</dbReference>
<dbReference type="InterPro" id="IPR029063">
    <property type="entry name" value="SAM-dependent_MTases_sf"/>
</dbReference>
<evidence type="ECO:0000256" key="3">
    <source>
        <dbReference type="SAM" id="MobiDB-lite"/>
    </source>
</evidence>
<evidence type="ECO:0000313" key="5">
    <source>
        <dbReference type="EMBL" id="MBK1697122.1"/>
    </source>
</evidence>
<protein>
    <submittedName>
        <fullName evidence="5">SAM-dependent methyltransferase</fullName>
    </submittedName>
</protein>
<proteinExistence type="predicted"/>
<dbReference type="AlphaFoldDB" id="A0A934UZF0"/>
<dbReference type="PANTHER" id="PTHR13090:SF1">
    <property type="entry name" value="ARGININE-HYDROXYLASE NDUFAF5, MITOCHONDRIAL"/>
    <property type="match status" value="1"/>
</dbReference>
<keyword evidence="6" id="KW-1185">Reference proteome</keyword>
<dbReference type="GO" id="GO:0008757">
    <property type="term" value="F:S-adenosylmethionine-dependent methyltransferase activity"/>
    <property type="evidence" value="ECO:0007669"/>
    <property type="project" value="InterPro"/>
</dbReference>
<dbReference type="GO" id="GO:0032259">
    <property type="term" value="P:methylation"/>
    <property type="evidence" value="ECO:0007669"/>
    <property type="project" value="UniProtKB-KW"/>
</dbReference>
<dbReference type="CDD" id="cd02440">
    <property type="entry name" value="AdoMet_MTases"/>
    <property type="match status" value="1"/>
</dbReference>
<comment type="caution">
    <text evidence="5">The sequence shown here is derived from an EMBL/GenBank/DDBJ whole genome shotgun (WGS) entry which is preliminary data.</text>
</comment>
<evidence type="ECO:0000259" key="4">
    <source>
        <dbReference type="Pfam" id="PF08241"/>
    </source>
</evidence>
<evidence type="ECO:0000256" key="1">
    <source>
        <dbReference type="ARBA" id="ARBA00022603"/>
    </source>
</evidence>
<organism evidence="5 6">
    <name type="scientific">Rhodovibrio salinarum</name>
    <dbReference type="NCBI Taxonomy" id="1087"/>
    <lineage>
        <taxon>Bacteria</taxon>
        <taxon>Pseudomonadati</taxon>
        <taxon>Pseudomonadota</taxon>
        <taxon>Alphaproteobacteria</taxon>
        <taxon>Rhodospirillales</taxon>
        <taxon>Rhodovibrionaceae</taxon>
        <taxon>Rhodovibrio</taxon>
    </lineage>
</organism>
<dbReference type="Proteomes" id="UP000778970">
    <property type="component" value="Unassembled WGS sequence"/>
</dbReference>
<dbReference type="Gene3D" id="3.40.50.150">
    <property type="entry name" value="Vaccinia Virus protein VP39"/>
    <property type="match status" value="1"/>
</dbReference>
<accession>A0A934UZF0</accession>
<evidence type="ECO:0000256" key="2">
    <source>
        <dbReference type="ARBA" id="ARBA00022679"/>
    </source>
</evidence>
<feature type="domain" description="Methyltransferase type 11" evidence="4">
    <location>
        <begin position="54"/>
        <end position="154"/>
    </location>
</feature>